<dbReference type="GeneID" id="83180992"/>
<feature type="compositionally biased region" description="Polar residues" evidence="7">
    <location>
        <begin position="1386"/>
        <end position="1397"/>
    </location>
</feature>
<evidence type="ECO:0000256" key="5">
    <source>
        <dbReference type="ARBA" id="ARBA00023242"/>
    </source>
</evidence>
<dbReference type="InterPro" id="IPR022031">
    <property type="entry name" value="Rif1_N"/>
</dbReference>
<feature type="compositionally biased region" description="Polar residues" evidence="7">
    <location>
        <begin position="1288"/>
        <end position="1300"/>
    </location>
</feature>
<keyword evidence="6" id="KW-0131">Cell cycle</keyword>
<feature type="compositionally biased region" description="Polar residues" evidence="7">
    <location>
        <begin position="1605"/>
        <end position="1617"/>
    </location>
</feature>
<feature type="compositionally biased region" description="Polar residues" evidence="7">
    <location>
        <begin position="1571"/>
        <end position="1584"/>
    </location>
</feature>
<dbReference type="Proteomes" id="UP001150904">
    <property type="component" value="Unassembled WGS sequence"/>
</dbReference>
<feature type="compositionally biased region" description="Polar residues" evidence="7">
    <location>
        <begin position="90"/>
        <end position="99"/>
    </location>
</feature>
<feature type="region of interest" description="Disordered" evidence="7">
    <location>
        <begin position="1"/>
        <end position="100"/>
    </location>
</feature>
<reference evidence="9" key="2">
    <citation type="journal article" date="2023" name="IMA Fungus">
        <title>Comparative genomic study of the Penicillium genus elucidates a diverse pangenome and 15 lateral gene transfer events.</title>
        <authorList>
            <person name="Petersen C."/>
            <person name="Sorensen T."/>
            <person name="Nielsen M.R."/>
            <person name="Sondergaard T.E."/>
            <person name="Sorensen J.L."/>
            <person name="Fitzpatrick D.A."/>
            <person name="Frisvad J.C."/>
            <person name="Nielsen K.L."/>
        </authorList>
    </citation>
    <scope>NUCLEOTIDE SEQUENCE</scope>
    <source>
        <strain evidence="9">IBT 15544</strain>
    </source>
</reference>
<keyword evidence="5" id="KW-0539">Nucleus</keyword>
<dbReference type="GO" id="GO:0000723">
    <property type="term" value="P:telomere maintenance"/>
    <property type="evidence" value="ECO:0007669"/>
    <property type="project" value="TreeGrafter"/>
</dbReference>
<evidence type="ECO:0000256" key="2">
    <source>
        <dbReference type="ARBA" id="ARBA00004574"/>
    </source>
</evidence>
<organism evidence="9 10">
    <name type="scientific">Penicillium cinerascens</name>
    <dbReference type="NCBI Taxonomy" id="70096"/>
    <lineage>
        <taxon>Eukaryota</taxon>
        <taxon>Fungi</taxon>
        <taxon>Dikarya</taxon>
        <taxon>Ascomycota</taxon>
        <taxon>Pezizomycotina</taxon>
        <taxon>Eurotiomycetes</taxon>
        <taxon>Eurotiomycetidae</taxon>
        <taxon>Eurotiales</taxon>
        <taxon>Aspergillaceae</taxon>
        <taxon>Penicillium</taxon>
    </lineage>
</organism>
<evidence type="ECO:0000313" key="10">
    <source>
        <dbReference type="Proteomes" id="UP001150904"/>
    </source>
</evidence>
<keyword evidence="10" id="KW-1185">Reference proteome</keyword>
<evidence type="ECO:0000313" key="9">
    <source>
        <dbReference type="EMBL" id="KAJ5201966.1"/>
    </source>
</evidence>
<feature type="region of interest" description="Disordered" evidence="7">
    <location>
        <begin position="1194"/>
        <end position="1679"/>
    </location>
</feature>
<dbReference type="PANTHER" id="PTHR22928">
    <property type="entry name" value="TELOMERE-ASSOCIATED PROTEIN RIF1"/>
    <property type="match status" value="1"/>
</dbReference>
<reference evidence="9" key="1">
    <citation type="submission" date="2022-12" db="EMBL/GenBank/DDBJ databases">
        <authorList>
            <person name="Petersen C."/>
        </authorList>
    </citation>
    <scope>NUCLEOTIDE SEQUENCE</scope>
    <source>
        <strain evidence="9">IBT 15544</strain>
    </source>
</reference>
<feature type="compositionally biased region" description="Polar residues" evidence="7">
    <location>
        <begin position="1537"/>
        <end position="1548"/>
    </location>
</feature>
<dbReference type="PANTHER" id="PTHR22928:SF3">
    <property type="entry name" value="TELOMERE-ASSOCIATED PROTEIN RIF1"/>
    <property type="match status" value="1"/>
</dbReference>
<feature type="compositionally biased region" description="Pro residues" evidence="7">
    <location>
        <begin position="9"/>
        <end position="18"/>
    </location>
</feature>
<feature type="compositionally biased region" description="Basic and acidic residues" evidence="7">
    <location>
        <begin position="1439"/>
        <end position="1452"/>
    </location>
</feature>
<evidence type="ECO:0000256" key="1">
    <source>
        <dbReference type="ARBA" id="ARBA00004123"/>
    </source>
</evidence>
<dbReference type="GO" id="GO:0005634">
    <property type="term" value="C:nucleus"/>
    <property type="evidence" value="ECO:0007669"/>
    <property type="project" value="UniProtKB-SubCell"/>
</dbReference>
<evidence type="ECO:0000256" key="6">
    <source>
        <dbReference type="ARBA" id="ARBA00023306"/>
    </source>
</evidence>
<feature type="compositionally biased region" description="Basic residues" evidence="7">
    <location>
        <begin position="1370"/>
        <end position="1381"/>
    </location>
</feature>
<dbReference type="Pfam" id="PF12231">
    <property type="entry name" value="Rif1_N"/>
    <property type="match status" value="1"/>
</dbReference>
<dbReference type="GO" id="GO:0140445">
    <property type="term" value="C:chromosome, telomeric repeat region"/>
    <property type="evidence" value="ECO:0007669"/>
    <property type="project" value="TreeGrafter"/>
</dbReference>
<feature type="compositionally biased region" description="Polar residues" evidence="7">
    <location>
        <begin position="1508"/>
        <end position="1526"/>
    </location>
</feature>
<comment type="caution">
    <text evidence="9">The sequence shown here is derived from an EMBL/GenBank/DDBJ whole genome shotgun (WGS) entry which is preliminary data.</text>
</comment>
<name>A0A9W9SXS1_9EURO</name>
<feature type="compositionally biased region" description="Polar residues" evidence="7">
    <location>
        <begin position="60"/>
        <end position="74"/>
    </location>
</feature>
<keyword evidence="3" id="KW-0158">Chromosome</keyword>
<evidence type="ECO:0000259" key="8">
    <source>
        <dbReference type="Pfam" id="PF12231"/>
    </source>
</evidence>
<feature type="compositionally biased region" description="Basic residues" evidence="7">
    <location>
        <begin position="1260"/>
        <end position="1278"/>
    </location>
</feature>
<keyword evidence="4" id="KW-0779">Telomere</keyword>
<dbReference type="RefSeq" id="XP_058307882.1">
    <property type="nucleotide sequence ID" value="XM_058453691.1"/>
</dbReference>
<feature type="compositionally biased region" description="Low complexity" evidence="7">
    <location>
        <begin position="1632"/>
        <end position="1643"/>
    </location>
</feature>
<protein>
    <submittedName>
        <fullName evidence="9">Rap1-interacting factor 1 N-terminal</fullName>
    </submittedName>
</protein>
<accession>A0A9W9SXS1</accession>
<comment type="subcellular location">
    <subcellularLocation>
        <location evidence="2">Chromosome</location>
        <location evidence="2">Telomere</location>
    </subcellularLocation>
    <subcellularLocation>
        <location evidence="1">Nucleus</location>
    </subcellularLocation>
</comment>
<feature type="domain" description="Telomere-associated protein Rif1 N-terminal" evidence="8">
    <location>
        <begin position="139"/>
        <end position="512"/>
    </location>
</feature>
<proteinExistence type="predicted"/>
<dbReference type="EMBL" id="JAPQKR010000013">
    <property type="protein sequence ID" value="KAJ5201966.1"/>
    <property type="molecule type" value="Genomic_DNA"/>
</dbReference>
<evidence type="ECO:0000256" key="4">
    <source>
        <dbReference type="ARBA" id="ARBA00022895"/>
    </source>
</evidence>
<feature type="compositionally biased region" description="Polar residues" evidence="7">
    <location>
        <begin position="1336"/>
        <end position="1366"/>
    </location>
</feature>
<sequence>MVEILTPLPARPPTPPRPGSRVDQDRPDSPVAAQTPGELSKPDSRAPPSSRSSKRVTFSPCINYTTLDTTTQSPRFAKKSKGSKTKESSNVRSPLSTANRPFKSILKETSSPIPVWSPNVDTFTTESLAMLLESVIQQLAGDSIPSRLDAYMQFFGALRTYEGLPTGKDIADKLGLITDFIQRDVSRNLVDSAPLDTNLANQALKLCAAFVWHDVISKLLTDDFKVFLVEHAITCLQEAKVPKSVLTHYMSILTTQNLGPKVMTGARVTRILIALQDVTKRVSGKAIALHRLSIYQRLLIQSKSTFLSHSALWVEHLISGLLHHLKDTRSKAITLGFQISMAAGPSPAVSKSIRELFDRPIDNDRKLGTEIRERMSRMMGSVDSGIHVPQIWSIIVLLLRSKKRNLDQWEHFKEWVLVLQKCFNCSESAIKTQAIVSWNRFVYAVSPDESTGRSLLRLLGKPVLSQFERKKSDKAGSPPTQVALTSYYNLLYYAFRPSPPHHYLDMIWEEYVAIPSASTFSTVPVLSNSASRVLANLLWTQQAKVWTENRINDTNKMEVEELPSVDPRWIRSRIPSVLKVFDSLFKSSVWDDTALDRSNIATAWNCLASALSLASSKEITPSGESIQAVASVFGLLYHLWVAGPSSLNAVGDGCVDIFFERFRYLSTTTILSLGGIPFTEKLLLKTADETFQTANIPIHRNSDPSTDMDSPILHLLRIVRTTTIAVAPSSSYTRLVDETIGASCNGRISRGSRLELLQQCANFSIKDSASSSHHMQALLSEEVWKSSARAAADALQSFPIESARERDGSVSRDYDNVTKILASGLQFPNAFQEWSHLLEAFVHVVRTEKGDRLLATLIVEPVAECLIHLSIENTYLHLKSILKHALSIPFMKETGLGIENTVAQQESSPPIPGKLLEVVGVYLHKSYTLFTSSENHGLDEFLESLTSFVGSGINQFRSDVLQMLQLPLGVWVKDSEYKFDVSRGVNSRTLTATRALSHLVLNVLNTCVYDDLSSYKKFESIICAGLESSHMSRALRFLDFWEVSDSARDPLSESTPIRASAYQARSRLIASNYIPKDYVVQKPNSILSKDQQTISLPPSPNNSSPVIDQNLSHVVESMEPTEPLLPDAQPELREDRITDDISIVPYPASRREVFRMIENIQSSSPANTPGRLGYDTPVHLRRLHNLHGGFELPLTPTLAPAENEDGFVGSSPTPATRDPTPAMNSDAPVLKPQDLAMDDAPDLPSSPPELGSRSPSPQKVLKRQKGSRRRASKAKRAMQLRAAGEQGAISSPAHSRQFIETDSEPAQADAPEDPKENDAVQTNEMPPSRRTRSALGYSTDNERNPSPTASFETPSKPTASPSMQNTKSKSGSKKKRRRKSSRPNSEETQQAGQSDVDGSSAPTPAPAPAPDYSVDSSSEDVETQIASQLGQDLELALDLGEHMSDKQHEEPQRSPVPTKKRKRNEDESGASTAKDRRRSTRLSSTKDTGTVDMHQADAMQDAPEASHDTSAIKTSSPTLRRSTRGSQRNDDEPPAQVSESTQENAQDQETPRPPSKKRPRRSLHLDDEPETQVSESTQEPGQDQETGRPPSKRSRKSLRLDDESTQASTHETSSQAKSARDTRSRKTRSSRQESQSQSQPETEAVQDYQVDQDIVLDSNIGQERPDQPSIPFVSTEEATDSQMTYMGSSIDVKVGMDVDERPAVIIEQVANISDAEYHTTPKLPQPDPCEEGMAQSLKKLLGDMKSTTLGPEALREVDDLLFNIRVEAHEASRRHNA</sequence>
<evidence type="ECO:0000256" key="7">
    <source>
        <dbReference type="SAM" id="MobiDB-lite"/>
    </source>
</evidence>
<gene>
    <name evidence="9" type="ORF">N7498_006629</name>
</gene>
<evidence type="ECO:0000256" key="3">
    <source>
        <dbReference type="ARBA" id="ARBA00022454"/>
    </source>
</evidence>
<dbReference type="OrthoDB" id="5399929at2759"/>